<gene>
    <name evidence="2" type="ORF">AN277_0208685</name>
    <name evidence="3" type="ORF">I6G21_03255</name>
</gene>
<dbReference type="PATRIC" id="fig|37923.11.peg.234"/>
<dbReference type="EMBL" id="LJBJ02000018">
    <property type="protein sequence ID" value="OAX51478.1"/>
    <property type="molecule type" value="Genomic_DNA"/>
</dbReference>
<reference evidence="2" key="1">
    <citation type="submission" date="2016-04" db="EMBL/GenBank/DDBJ databases">
        <authorList>
            <person name="Evans L.H."/>
            <person name="Alamgir A."/>
            <person name="Owens N."/>
            <person name="Weber N.D."/>
            <person name="Virtaneva K."/>
            <person name="Barbian K."/>
            <person name="Babar A."/>
            <person name="Rosenke K."/>
        </authorList>
    </citation>
    <scope>NUCLEOTIDE SEQUENCE [LARGE SCALE GENOMIC DNA]</scope>
    <source>
        <strain evidence="2">RUTW2-3</strain>
    </source>
</reference>
<name>A0A147E996_9MICC</name>
<protein>
    <submittedName>
        <fullName evidence="2">Uncharacterized protein</fullName>
    </submittedName>
</protein>
<reference evidence="4" key="2">
    <citation type="submission" date="2016-04" db="EMBL/GenBank/DDBJ databases">
        <authorList>
            <person name="Waterworth S."/>
            <person name="Matcher G."/>
        </authorList>
    </citation>
    <scope>NUCLEOTIDE SEQUENCE [LARGE SCALE GENOMIC DNA]</scope>
    <source>
        <strain evidence="4">RuSp02-3</strain>
    </source>
</reference>
<evidence type="ECO:0000256" key="1">
    <source>
        <dbReference type="SAM" id="SignalP"/>
    </source>
</evidence>
<reference evidence="3 5" key="4">
    <citation type="submission" date="2020-12" db="EMBL/GenBank/DDBJ databases">
        <title>FDA dAtabase for Regulatory Grade micrObial Sequences (FDA-ARGOS): Supporting development and validation of Infectious Disease Dx tests.</title>
        <authorList>
            <person name="Sproer C."/>
            <person name="Gronow S."/>
            <person name="Severitt S."/>
            <person name="Schroder I."/>
            <person name="Tallon L."/>
            <person name="Sadzewicz L."/>
            <person name="Zhao X."/>
            <person name="Boylan J."/>
            <person name="Ott S."/>
            <person name="Bowen H."/>
            <person name="Vavikolanu K."/>
            <person name="Mehta A."/>
            <person name="Aluvathingal J."/>
            <person name="Nadendla S."/>
            <person name="Lowell S."/>
            <person name="Myers T."/>
            <person name="Yan Y."/>
            <person name="Sichtig H."/>
        </authorList>
    </citation>
    <scope>NUCLEOTIDE SEQUENCE [LARGE SCALE GENOMIC DNA]</scope>
    <source>
        <strain evidence="3 5">FDAARGOS_864</strain>
    </source>
</reference>
<evidence type="ECO:0000313" key="2">
    <source>
        <dbReference type="EMBL" id="OAX51478.1"/>
    </source>
</evidence>
<dbReference type="AlphaFoldDB" id="A0A147E996"/>
<dbReference type="Proteomes" id="UP000594975">
    <property type="component" value="Chromosome"/>
</dbReference>
<evidence type="ECO:0000313" key="4">
    <source>
        <dbReference type="Proteomes" id="UP000053171"/>
    </source>
</evidence>
<feature type="chain" id="PRO_5015050994" evidence="1">
    <location>
        <begin position="39"/>
        <end position="214"/>
    </location>
</feature>
<dbReference type="KEGG" id="rkr:I6G21_03255"/>
<dbReference type="InterPro" id="IPR006311">
    <property type="entry name" value="TAT_signal"/>
</dbReference>
<accession>A0A147E996</accession>
<dbReference type="PROSITE" id="PS51318">
    <property type="entry name" value="TAT"/>
    <property type="match status" value="1"/>
</dbReference>
<reference evidence="2 4" key="3">
    <citation type="submission" date="2016-06" db="EMBL/GenBank/DDBJ databases">
        <title>Identification of putative biosynthetic pathways for the production of bioactive secondary metabolites by the marine actinomycete Kocuria kristinae RUTW2-3.</title>
        <authorList>
            <person name="Waterworth S.C."/>
            <person name="Walmsley T.A."/>
            <person name="Matongo T."/>
            <person name="Davies-Coleman M.T."/>
            <person name="Dorrington R.A."/>
        </authorList>
    </citation>
    <scope>NUCLEOTIDE SEQUENCE [LARGE SCALE GENOMIC DNA]</scope>
    <source>
        <strain evidence="4">RuSp02-3</strain>
        <strain evidence="2">RUTW2-3</strain>
    </source>
</reference>
<keyword evidence="4" id="KW-1185">Reference proteome</keyword>
<evidence type="ECO:0000313" key="3">
    <source>
        <dbReference type="EMBL" id="QPT54219.1"/>
    </source>
</evidence>
<dbReference type="EMBL" id="CP065738">
    <property type="protein sequence ID" value="QPT54219.1"/>
    <property type="molecule type" value="Genomic_DNA"/>
</dbReference>
<evidence type="ECO:0000313" key="5">
    <source>
        <dbReference type="Proteomes" id="UP000594975"/>
    </source>
</evidence>
<proteinExistence type="predicted"/>
<organism evidence="2 4">
    <name type="scientific">Rothia kristinae</name>
    <dbReference type="NCBI Taxonomy" id="37923"/>
    <lineage>
        <taxon>Bacteria</taxon>
        <taxon>Bacillati</taxon>
        <taxon>Actinomycetota</taxon>
        <taxon>Actinomycetes</taxon>
        <taxon>Micrococcales</taxon>
        <taxon>Micrococcaceae</taxon>
        <taxon>Rothia</taxon>
    </lineage>
</organism>
<keyword evidence="1" id="KW-0732">Signal</keyword>
<dbReference type="RefSeq" id="WP_058743761.1">
    <property type="nucleotide sequence ID" value="NZ_CP065738.1"/>
</dbReference>
<feature type="signal peptide" evidence="1">
    <location>
        <begin position="1"/>
        <end position="38"/>
    </location>
</feature>
<sequence>MSSTSRPHLPAPTRRAMLKGAAWGAPAVVVATAAPAAAASVLPDQPTDLAIDVVDPPVDMDTWQPEMTVPVYQQDLRTVAQMASLPPMVRVTNVGSVPAVNPVGTFEAAMKDYASDYIPLGSNQVKLASGTPQATLTEIPTPVFAKGEGSKWNWSWSGTLQPSDVAEIPLKYWVRSPFANVTFELLVVAFVQDEQEGDWDDNSERLGQVPGFTA</sequence>
<dbReference type="Proteomes" id="UP000053171">
    <property type="component" value="Unassembled WGS sequence"/>
</dbReference>
<dbReference type="GeneID" id="61262379"/>